<evidence type="ECO:0000313" key="9">
    <source>
        <dbReference type="Proteomes" id="UP000627369"/>
    </source>
</evidence>
<name>A0A919KWL3_9MICO</name>
<dbReference type="PANTHER" id="PTHR43289:SF34">
    <property type="entry name" value="SERINE_THREONINE-PROTEIN KINASE YBDM-RELATED"/>
    <property type="match status" value="1"/>
</dbReference>
<evidence type="ECO:0000256" key="3">
    <source>
        <dbReference type="ARBA" id="ARBA00022777"/>
    </source>
</evidence>
<keyword evidence="9" id="KW-1185">Reference proteome</keyword>
<dbReference type="AlphaFoldDB" id="A0A919KWL3"/>
<dbReference type="RefSeq" id="WP_189669987.1">
    <property type="nucleotide sequence ID" value="NZ_BNAS01000004.1"/>
</dbReference>
<feature type="compositionally biased region" description="Basic residues" evidence="6">
    <location>
        <begin position="300"/>
        <end position="315"/>
    </location>
</feature>
<dbReference type="Pfam" id="PF00069">
    <property type="entry name" value="Pkinase"/>
    <property type="match status" value="1"/>
</dbReference>
<evidence type="ECO:0000259" key="7">
    <source>
        <dbReference type="PROSITE" id="PS50011"/>
    </source>
</evidence>
<dbReference type="PROSITE" id="PS00108">
    <property type="entry name" value="PROTEIN_KINASE_ST"/>
    <property type="match status" value="1"/>
</dbReference>
<keyword evidence="4 5" id="KW-0067">ATP-binding</keyword>
<organism evidence="8 9">
    <name type="scientific">Promicromonospora soli</name>
    <dbReference type="NCBI Taxonomy" id="2035533"/>
    <lineage>
        <taxon>Bacteria</taxon>
        <taxon>Bacillati</taxon>
        <taxon>Actinomycetota</taxon>
        <taxon>Actinomycetes</taxon>
        <taxon>Micrococcales</taxon>
        <taxon>Promicromonosporaceae</taxon>
        <taxon>Promicromonospora</taxon>
    </lineage>
</organism>
<dbReference type="GO" id="GO:0005524">
    <property type="term" value="F:ATP binding"/>
    <property type="evidence" value="ECO:0007669"/>
    <property type="project" value="UniProtKB-UniRule"/>
</dbReference>
<feature type="domain" description="Protein kinase" evidence="7">
    <location>
        <begin position="30"/>
        <end position="279"/>
    </location>
</feature>
<accession>A0A919KWL3</accession>
<dbReference type="CDD" id="cd14014">
    <property type="entry name" value="STKc_PknB_like"/>
    <property type="match status" value="1"/>
</dbReference>
<dbReference type="Proteomes" id="UP000627369">
    <property type="component" value="Unassembled WGS sequence"/>
</dbReference>
<protein>
    <recommendedName>
        <fullName evidence="7">Protein kinase domain-containing protein</fullName>
    </recommendedName>
</protein>
<evidence type="ECO:0000256" key="4">
    <source>
        <dbReference type="ARBA" id="ARBA00022840"/>
    </source>
</evidence>
<evidence type="ECO:0000256" key="6">
    <source>
        <dbReference type="SAM" id="MobiDB-lite"/>
    </source>
</evidence>
<evidence type="ECO:0000256" key="2">
    <source>
        <dbReference type="ARBA" id="ARBA00022741"/>
    </source>
</evidence>
<dbReference type="EMBL" id="BNAS01000004">
    <property type="protein sequence ID" value="GHH74724.1"/>
    <property type="molecule type" value="Genomic_DNA"/>
</dbReference>
<reference evidence="8" key="1">
    <citation type="journal article" date="2014" name="Int. J. Syst. Evol. Microbiol.">
        <title>Complete genome sequence of Corynebacterium casei LMG S-19264T (=DSM 44701T), isolated from a smear-ripened cheese.</title>
        <authorList>
            <consortium name="US DOE Joint Genome Institute (JGI-PGF)"/>
            <person name="Walter F."/>
            <person name="Albersmeier A."/>
            <person name="Kalinowski J."/>
            <person name="Ruckert C."/>
        </authorList>
    </citation>
    <scope>NUCLEOTIDE SEQUENCE</scope>
    <source>
        <strain evidence="8">CGMCC 4.7398</strain>
    </source>
</reference>
<dbReference type="InterPro" id="IPR008271">
    <property type="entry name" value="Ser/Thr_kinase_AS"/>
</dbReference>
<keyword evidence="1" id="KW-0808">Transferase</keyword>
<keyword evidence="2 5" id="KW-0547">Nucleotide-binding</keyword>
<feature type="binding site" evidence="5">
    <location>
        <position position="58"/>
    </location>
    <ligand>
        <name>ATP</name>
        <dbReference type="ChEBI" id="CHEBI:30616"/>
    </ligand>
</feature>
<dbReference type="InterPro" id="IPR011009">
    <property type="entry name" value="Kinase-like_dom_sf"/>
</dbReference>
<dbReference type="GO" id="GO:0004674">
    <property type="term" value="F:protein serine/threonine kinase activity"/>
    <property type="evidence" value="ECO:0007669"/>
    <property type="project" value="TreeGrafter"/>
</dbReference>
<evidence type="ECO:0000256" key="5">
    <source>
        <dbReference type="PROSITE-ProRule" id="PRU10141"/>
    </source>
</evidence>
<evidence type="ECO:0000313" key="8">
    <source>
        <dbReference type="EMBL" id="GHH74724.1"/>
    </source>
</evidence>
<dbReference type="SMART" id="SM00220">
    <property type="entry name" value="S_TKc"/>
    <property type="match status" value="1"/>
</dbReference>
<dbReference type="SUPFAM" id="SSF56112">
    <property type="entry name" value="Protein kinase-like (PK-like)"/>
    <property type="match status" value="1"/>
</dbReference>
<sequence length="498" mass="53008">MLHDPPARSKVLIPEPAALRSGEPRTIGPFRVRSRLGSGGMGDVYLGTARRGQQVAIKLIRGAQLDDDEFRARFRREVRAAAKVRSRFIANLVDADPDAELPWLATEYVPGPTLSQELAAHGPLPQAAVANLVVGVAEALHTIHRAGLVHRDVKPANVILGPDGPRLIDLGVVSSIGATRLTMTGQPVGTPMYMAPEQAMGSRTTSATDVWALGALAYYAATGNYLFEGDHPAVVLYRVSAEEPSYDDCPEYLRPFLDACLVRDPEGRPSLDAILHSLGAPAPAGVTLPLVEPRRVSGAGRRRTPRGGAHRGRRRRTMVVLGSVAAGTAVLAGATFGVWSSLTSDDREPTGSGQTLITTPPQNSPSPVQPAADGSRDRPWAQGTVKHLDEGSCWIAGVIGVEERQARLKLACDQVGTSLYGNPTPSAHLDVYAVGQDGTTLPSEPADAAAQDTFWTLGNLMDTNPVTVTVTLPDVGPLAAVEVRQGKYGYGWYWDATR</sequence>
<dbReference type="InterPro" id="IPR017441">
    <property type="entry name" value="Protein_kinase_ATP_BS"/>
</dbReference>
<feature type="compositionally biased region" description="Polar residues" evidence="6">
    <location>
        <begin position="351"/>
        <end position="361"/>
    </location>
</feature>
<feature type="region of interest" description="Disordered" evidence="6">
    <location>
        <begin position="295"/>
        <end position="315"/>
    </location>
</feature>
<dbReference type="InterPro" id="IPR000719">
    <property type="entry name" value="Prot_kinase_dom"/>
</dbReference>
<gene>
    <name evidence="8" type="ORF">GCM10017772_29110</name>
</gene>
<dbReference type="Gene3D" id="3.30.200.20">
    <property type="entry name" value="Phosphorylase Kinase, domain 1"/>
    <property type="match status" value="1"/>
</dbReference>
<keyword evidence="3" id="KW-0418">Kinase</keyword>
<dbReference type="PANTHER" id="PTHR43289">
    <property type="entry name" value="MITOGEN-ACTIVATED PROTEIN KINASE KINASE KINASE 20-RELATED"/>
    <property type="match status" value="1"/>
</dbReference>
<dbReference type="PROSITE" id="PS00107">
    <property type="entry name" value="PROTEIN_KINASE_ATP"/>
    <property type="match status" value="1"/>
</dbReference>
<comment type="caution">
    <text evidence="8">The sequence shown here is derived from an EMBL/GenBank/DDBJ whole genome shotgun (WGS) entry which is preliminary data.</text>
</comment>
<evidence type="ECO:0000256" key="1">
    <source>
        <dbReference type="ARBA" id="ARBA00022679"/>
    </source>
</evidence>
<dbReference type="Gene3D" id="1.10.510.10">
    <property type="entry name" value="Transferase(Phosphotransferase) domain 1"/>
    <property type="match status" value="1"/>
</dbReference>
<feature type="region of interest" description="Disordered" evidence="6">
    <location>
        <begin position="342"/>
        <end position="379"/>
    </location>
</feature>
<proteinExistence type="predicted"/>
<reference evidence="8" key="2">
    <citation type="submission" date="2020-09" db="EMBL/GenBank/DDBJ databases">
        <authorList>
            <person name="Sun Q."/>
            <person name="Zhou Y."/>
        </authorList>
    </citation>
    <scope>NUCLEOTIDE SEQUENCE</scope>
    <source>
        <strain evidence="8">CGMCC 4.7398</strain>
    </source>
</reference>
<dbReference type="PROSITE" id="PS50011">
    <property type="entry name" value="PROTEIN_KINASE_DOM"/>
    <property type="match status" value="1"/>
</dbReference>